<proteinExistence type="predicted"/>
<dbReference type="AlphaFoldDB" id="A0A4Y8VMQ2"/>
<evidence type="ECO:0000313" key="2">
    <source>
        <dbReference type="Proteomes" id="UP000297555"/>
    </source>
</evidence>
<name>A0A4Y8VMQ2_9PSED</name>
<accession>A0A4Y8VMQ2</accession>
<dbReference type="RefSeq" id="WP_134826128.1">
    <property type="nucleotide sequence ID" value="NZ_SPDQ01000011.1"/>
</dbReference>
<evidence type="ECO:0000313" key="1">
    <source>
        <dbReference type="EMBL" id="TFH81804.1"/>
    </source>
</evidence>
<dbReference type="Proteomes" id="UP000297555">
    <property type="component" value="Unassembled WGS sequence"/>
</dbReference>
<reference evidence="1 2" key="1">
    <citation type="submission" date="2019-03" db="EMBL/GenBank/DDBJ databases">
        <title>Draft genome sequence of humic substances-degrading Pseudomonas kribbensis CHA-19 from forest soil.</title>
        <authorList>
            <person name="Kim D."/>
        </authorList>
    </citation>
    <scope>NUCLEOTIDE SEQUENCE [LARGE SCALE GENOMIC DNA]</scope>
    <source>
        <strain evidence="1 2">CHA-19</strain>
    </source>
</reference>
<organism evidence="1 2">
    <name type="scientific">Pseudomonas kribbensis</name>
    <dbReference type="NCBI Taxonomy" id="1628086"/>
    <lineage>
        <taxon>Bacteria</taxon>
        <taxon>Pseudomonadati</taxon>
        <taxon>Pseudomonadota</taxon>
        <taxon>Gammaproteobacteria</taxon>
        <taxon>Pseudomonadales</taxon>
        <taxon>Pseudomonadaceae</taxon>
        <taxon>Pseudomonas</taxon>
    </lineage>
</organism>
<sequence length="103" mass="10422">MSNTFEGAVTVVATGVNLATSGTSANATIPNMSSGELPRYIRITASNGAYVRLQATGTPVAVNTDMMVQPGDAVILAVCGLTKIAALQVSAPGVVQVSPLENM</sequence>
<comment type="caution">
    <text evidence="1">The sequence shown here is derived from an EMBL/GenBank/DDBJ whole genome shotgun (WGS) entry which is preliminary data.</text>
</comment>
<gene>
    <name evidence="1" type="ORF">E4J90_09510</name>
</gene>
<dbReference type="EMBL" id="SPDQ01000011">
    <property type="protein sequence ID" value="TFH81804.1"/>
    <property type="molecule type" value="Genomic_DNA"/>
</dbReference>
<protein>
    <submittedName>
        <fullName evidence="1">Uncharacterized protein</fullName>
    </submittedName>
</protein>
<dbReference type="OrthoDB" id="7030001at2"/>